<protein>
    <submittedName>
        <fullName evidence="2">Uncharacterized protein</fullName>
    </submittedName>
</protein>
<evidence type="ECO:0000313" key="2">
    <source>
        <dbReference type="EMBL" id="TNN78470.1"/>
    </source>
</evidence>
<dbReference type="AlphaFoldDB" id="A0A4Z2IKD3"/>
<keyword evidence="3" id="KW-1185">Reference proteome</keyword>
<dbReference type="EMBL" id="SRLO01000073">
    <property type="protein sequence ID" value="TNN78470.1"/>
    <property type="molecule type" value="Genomic_DNA"/>
</dbReference>
<dbReference type="Proteomes" id="UP000314294">
    <property type="component" value="Unassembled WGS sequence"/>
</dbReference>
<name>A0A4Z2IKD3_9TELE</name>
<feature type="compositionally biased region" description="Basic and acidic residues" evidence="1">
    <location>
        <begin position="1"/>
        <end position="22"/>
    </location>
</feature>
<accession>A0A4Z2IKD3</accession>
<sequence>MQRKCGEEKGEGGREERAEDGRSATPRVLSEDGYEAREMTWEESLREDGGERDEQEPTAAEASSTTPTCWYTSSKENIENNNSCTRGKNNEVKAAESLQSCGGLESEAKCLSGLVTGNDTVHITHARRDTPMNGGARVSPCVIRCVFTGLPTFAVSYEARSPQKLKNDSEGTHFYLTGEESVRVRMKKRVKMRVRSKALMSSDSCTALWETSSDGPRHKEVSGGLERRAITFRNIRLHA</sequence>
<gene>
    <name evidence="2" type="ORF">EYF80_011253</name>
</gene>
<organism evidence="2 3">
    <name type="scientific">Liparis tanakae</name>
    <name type="common">Tanaka's snailfish</name>
    <dbReference type="NCBI Taxonomy" id="230148"/>
    <lineage>
        <taxon>Eukaryota</taxon>
        <taxon>Metazoa</taxon>
        <taxon>Chordata</taxon>
        <taxon>Craniata</taxon>
        <taxon>Vertebrata</taxon>
        <taxon>Euteleostomi</taxon>
        <taxon>Actinopterygii</taxon>
        <taxon>Neopterygii</taxon>
        <taxon>Teleostei</taxon>
        <taxon>Neoteleostei</taxon>
        <taxon>Acanthomorphata</taxon>
        <taxon>Eupercaria</taxon>
        <taxon>Perciformes</taxon>
        <taxon>Cottioidei</taxon>
        <taxon>Cottales</taxon>
        <taxon>Liparidae</taxon>
        <taxon>Liparis</taxon>
    </lineage>
</organism>
<comment type="caution">
    <text evidence="2">The sequence shown here is derived from an EMBL/GenBank/DDBJ whole genome shotgun (WGS) entry which is preliminary data.</text>
</comment>
<evidence type="ECO:0000313" key="3">
    <source>
        <dbReference type="Proteomes" id="UP000314294"/>
    </source>
</evidence>
<proteinExistence type="predicted"/>
<feature type="region of interest" description="Disordered" evidence="1">
    <location>
        <begin position="1"/>
        <end position="74"/>
    </location>
</feature>
<evidence type="ECO:0000256" key="1">
    <source>
        <dbReference type="SAM" id="MobiDB-lite"/>
    </source>
</evidence>
<reference evidence="2 3" key="1">
    <citation type="submission" date="2019-03" db="EMBL/GenBank/DDBJ databases">
        <title>First draft genome of Liparis tanakae, snailfish: a comprehensive survey of snailfish specific genes.</title>
        <authorList>
            <person name="Kim W."/>
            <person name="Song I."/>
            <person name="Jeong J.-H."/>
            <person name="Kim D."/>
            <person name="Kim S."/>
            <person name="Ryu S."/>
            <person name="Song J.Y."/>
            <person name="Lee S.K."/>
        </authorList>
    </citation>
    <scope>NUCLEOTIDE SEQUENCE [LARGE SCALE GENOMIC DNA]</scope>
    <source>
        <tissue evidence="2">Muscle</tissue>
    </source>
</reference>
<feature type="compositionally biased region" description="Basic and acidic residues" evidence="1">
    <location>
        <begin position="34"/>
        <end position="49"/>
    </location>
</feature>
<feature type="compositionally biased region" description="Low complexity" evidence="1">
    <location>
        <begin position="57"/>
        <end position="68"/>
    </location>
</feature>